<evidence type="ECO:0000259" key="8">
    <source>
        <dbReference type="SMART" id="SM00986"/>
    </source>
</evidence>
<evidence type="ECO:0000256" key="2">
    <source>
        <dbReference type="ARBA" id="ARBA00022723"/>
    </source>
</evidence>
<evidence type="ECO:0000313" key="10">
    <source>
        <dbReference type="Proteomes" id="UP000552683"/>
    </source>
</evidence>
<dbReference type="GO" id="GO:0097506">
    <property type="term" value="F:deaminated base DNA N-glycosylase activity"/>
    <property type="evidence" value="ECO:0007669"/>
    <property type="project" value="UniProtKB-ARBA"/>
</dbReference>
<dbReference type="GO" id="GO:0051539">
    <property type="term" value="F:4 iron, 4 sulfur cluster binding"/>
    <property type="evidence" value="ECO:0007669"/>
    <property type="project" value="UniProtKB-KW"/>
</dbReference>
<dbReference type="Proteomes" id="UP000552683">
    <property type="component" value="Unassembled WGS sequence"/>
</dbReference>
<keyword evidence="1" id="KW-0004">4Fe-4S</keyword>
<dbReference type="SUPFAM" id="SSF52141">
    <property type="entry name" value="Uracil-DNA glycosylase-like"/>
    <property type="match status" value="1"/>
</dbReference>
<keyword evidence="3" id="KW-0227">DNA damage</keyword>
<keyword evidence="4" id="KW-0378">Hydrolase</keyword>
<dbReference type="RefSeq" id="WP_185898671.1">
    <property type="nucleotide sequence ID" value="NZ_JACLZK010000002.1"/>
</dbReference>
<dbReference type="SMART" id="SM00987">
    <property type="entry name" value="UreE_C"/>
    <property type="match status" value="1"/>
</dbReference>
<dbReference type="PANTHER" id="PTHR33693:SF1">
    <property type="entry name" value="TYPE-4 URACIL-DNA GLYCOSYLASE"/>
    <property type="match status" value="1"/>
</dbReference>
<dbReference type="Gene3D" id="3.40.470.10">
    <property type="entry name" value="Uracil-DNA glycosylase-like domain"/>
    <property type="match status" value="1"/>
</dbReference>
<organism evidence="9 10">
    <name type="scientific">Campylobacter massiliensis</name>
    <dbReference type="NCBI Taxonomy" id="2762557"/>
    <lineage>
        <taxon>Bacteria</taxon>
        <taxon>Pseudomonadati</taxon>
        <taxon>Campylobacterota</taxon>
        <taxon>Epsilonproteobacteria</taxon>
        <taxon>Campylobacterales</taxon>
        <taxon>Campylobacteraceae</taxon>
        <taxon>Campylobacter</taxon>
    </lineage>
</organism>
<dbReference type="InterPro" id="IPR051536">
    <property type="entry name" value="UDG_Type-4/5"/>
</dbReference>
<keyword evidence="10" id="KW-1185">Reference proteome</keyword>
<proteinExistence type="predicted"/>
<name>A0A842J979_9BACT</name>
<comment type="caution">
    <text evidence="9">The sequence shown here is derived from an EMBL/GenBank/DDBJ whole genome shotgun (WGS) entry which is preliminary data.</text>
</comment>
<dbReference type="GO" id="GO:0046872">
    <property type="term" value="F:metal ion binding"/>
    <property type="evidence" value="ECO:0007669"/>
    <property type="project" value="UniProtKB-KW"/>
</dbReference>
<dbReference type="InterPro" id="IPR036895">
    <property type="entry name" value="Uracil-DNA_glycosylase-like_sf"/>
</dbReference>
<dbReference type="EMBL" id="JACLZK010000002">
    <property type="protein sequence ID" value="MBC2883105.1"/>
    <property type="molecule type" value="Genomic_DNA"/>
</dbReference>
<accession>A0A842J979</accession>
<dbReference type="AlphaFoldDB" id="A0A842J979"/>
<evidence type="ECO:0000256" key="3">
    <source>
        <dbReference type="ARBA" id="ARBA00022763"/>
    </source>
</evidence>
<gene>
    <name evidence="9" type="ORF">H7R39_07535</name>
</gene>
<evidence type="ECO:0000256" key="6">
    <source>
        <dbReference type="ARBA" id="ARBA00023014"/>
    </source>
</evidence>
<dbReference type="PANTHER" id="PTHR33693">
    <property type="entry name" value="TYPE-5 URACIL-DNA GLYCOSYLASE"/>
    <property type="match status" value="1"/>
</dbReference>
<dbReference type="Pfam" id="PF03167">
    <property type="entry name" value="UDG"/>
    <property type="match status" value="1"/>
</dbReference>
<keyword evidence="5" id="KW-0408">Iron</keyword>
<dbReference type="SMART" id="SM00986">
    <property type="entry name" value="UDG"/>
    <property type="match status" value="1"/>
</dbReference>
<dbReference type="InterPro" id="IPR005122">
    <property type="entry name" value="Uracil-DNA_glycosylase-like"/>
</dbReference>
<protein>
    <submittedName>
        <fullName evidence="9">Uracil-DNA glycosylase</fullName>
    </submittedName>
</protein>
<dbReference type="GO" id="GO:0006281">
    <property type="term" value="P:DNA repair"/>
    <property type="evidence" value="ECO:0007669"/>
    <property type="project" value="UniProtKB-KW"/>
</dbReference>
<keyword evidence="7" id="KW-0234">DNA repair</keyword>
<feature type="domain" description="Uracil-DNA glycosylase-like" evidence="8">
    <location>
        <begin position="59"/>
        <end position="203"/>
    </location>
</feature>
<evidence type="ECO:0000256" key="5">
    <source>
        <dbReference type="ARBA" id="ARBA00023004"/>
    </source>
</evidence>
<sequence length="209" mass="23057">MSYANEILRELYYLRAFGYKFADFLPSSAALPSSLAELNASIKECNLCELCKSANHALTGLGDKSAKVIFVFDAPNASEDASGEFLAGDDNFLRNLMDLAGLEKNEIYVTSLLKCKPAAKAPASAYELCEPYFSAEARLVAPKLIVALGEEVFYKMIKQSAQSFEVIRGNIMKFKHSALLATYSSSDVAKNPSKKELFFSDLKKIKEFL</sequence>
<keyword evidence="6" id="KW-0411">Iron-sulfur</keyword>
<dbReference type="CDD" id="cd10030">
    <property type="entry name" value="UDG-F4_TTUDGA_SPO1dp_like"/>
    <property type="match status" value="1"/>
</dbReference>
<reference evidence="9 10" key="1">
    <citation type="submission" date="2020-08" db="EMBL/GenBank/DDBJ databases">
        <title>Complete genome and description of Campylobacter massiliensis Marseille-Q3452 sp. nov.</title>
        <authorList>
            <person name="Antezack A."/>
        </authorList>
    </citation>
    <scope>NUCLEOTIDE SEQUENCE [LARGE SCALE GENOMIC DNA]</scope>
    <source>
        <strain evidence="9 10">Marseille-Q3452</strain>
    </source>
</reference>
<evidence type="ECO:0000256" key="4">
    <source>
        <dbReference type="ARBA" id="ARBA00022801"/>
    </source>
</evidence>
<evidence type="ECO:0000256" key="1">
    <source>
        <dbReference type="ARBA" id="ARBA00022485"/>
    </source>
</evidence>
<evidence type="ECO:0000256" key="7">
    <source>
        <dbReference type="ARBA" id="ARBA00023204"/>
    </source>
</evidence>
<keyword evidence="2" id="KW-0479">Metal-binding</keyword>
<evidence type="ECO:0000313" key="9">
    <source>
        <dbReference type="EMBL" id="MBC2883105.1"/>
    </source>
</evidence>